<keyword evidence="3" id="KW-1185">Reference proteome</keyword>
<feature type="region of interest" description="Disordered" evidence="1">
    <location>
        <begin position="49"/>
        <end position="103"/>
    </location>
</feature>
<gene>
    <name evidence="2" type="ORF">WA026_023325</name>
</gene>
<dbReference type="AlphaFoldDB" id="A0AAW1UIG2"/>
<sequence>MQRKIDIAVISEPNKKLWRDNGWITDEKGDVAEVVDNQNLEIEQSKKAVLEQSAGRTGRQHMRRGFQNCNKTSEGGGTTIPSVLQAKGGDNKCLVSPSRPHLA</sequence>
<name>A0AAW1UIG2_9CUCU</name>
<evidence type="ECO:0000313" key="2">
    <source>
        <dbReference type="EMBL" id="KAK9882814.1"/>
    </source>
</evidence>
<protein>
    <submittedName>
        <fullName evidence="2">Uncharacterized protein</fullName>
    </submittedName>
</protein>
<dbReference type="Proteomes" id="UP001431783">
    <property type="component" value="Unassembled WGS sequence"/>
</dbReference>
<organism evidence="2 3">
    <name type="scientific">Henosepilachna vigintioctopunctata</name>
    <dbReference type="NCBI Taxonomy" id="420089"/>
    <lineage>
        <taxon>Eukaryota</taxon>
        <taxon>Metazoa</taxon>
        <taxon>Ecdysozoa</taxon>
        <taxon>Arthropoda</taxon>
        <taxon>Hexapoda</taxon>
        <taxon>Insecta</taxon>
        <taxon>Pterygota</taxon>
        <taxon>Neoptera</taxon>
        <taxon>Endopterygota</taxon>
        <taxon>Coleoptera</taxon>
        <taxon>Polyphaga</taxon>
        <taxon>Cucujiformia</taxon>
        <taxon>Coccinelloidea</taxon>
        <taxon>Coccinellidae</taxon>
        <taxon>Epilachninae</taxon>
        <taxon>Epilachnini</taxon>
        <taxon>Henosepilachna</taxon>
    </lineage>
</organism>
<proteinExistence type="predicted"/>
<evidence type="ECO:0000313" key="3">
    <source>
        <dbReference type="Proteomes" id="UP001431783"/>
    </source>
</evidence>
<dbReference type="EMBL" id="JARQZJ010000083">
    <property type="protein sequence ID" value="KAK9882814.1"/>
    <property type="molecule type" value="Genomic_DNA"/>
</dbReference>
<evidence type="ECO:0000256" key="1">
    <source>
        <dbReference type="SAM" id="MobiDB-lite"/>
    </source>
</evidence>
<comment type="caution">
    <text evidence="2">The sequence shown here is derived from an EMBL/GenBank/DDBJ whole genome shotgun (WGS) entry which is preliminary data.</text>
</comment>
<accession>A0AAW1UIG2</accession>
<reference evidence="2 3" key="1">
    <citation type="submission" date="2023-03" db="EMBL/GenBank/DDBJ databases">
        <title>Genome insight into feeding habits of ladybird beetles.</title>
        <authorList>
            <person name="Li H.-S."/>
            <person name="Huang Y.-H."/>
            <person name="Pang H."/>
        </authorList>
    </citation>
    <scope>NUCLEOTIDE SEQUENCE [LARGE SCALE GENOMIC DNA]</scope>
    <source>
        <strain evidence="2">SYSU_2023b</strain>
        <tissue evidence="2">Whole body</tissue>
    </source>
</reference>